<dbReference type="PATRIC" id="fig|991778.3.peg.5114"/>
<protein>
    <submittedName>
        <fullName evidence="1">Uncharacterized protein</fullName>
    </submittedName>
</protein>
<comment type="caution">
    <text evidence="1">The sequence shown here is derived from an EMBL/GenBank/DDBJ whole genome shotgun (WGS) entry which is preliminary data.</text>
</comment>
<name>F2AYM5_RHOBT</name>
<sequence length="256" mass="28617">MGFAGEPRGQASLLNGLFGFCDLFRHAFAPDSSSIDPPDMLTPIELPSGLDSTEIPTEIHAMVHGVKQRIEAFQDRWDRPQIELFVAADYLHVYQTMRWVAESQMLNNSRFVEWGCGFAAITWLAAAVGWDAIGIESEPELIRQGETTLSDWQETLAAIPKSGPTPELVRGNFLPEGSETLAEDPTLPSLGHSIESAYSSIGLDVEDFGIIYSYPWPGEDDFHEYVFHRYAAYGAVMVLFKGPNEMRVWRKTRGRS</sequence>
<reference evidence="1 2" key="1">
    <citation type="journal article" date="2013" name="Mar. Genomics">
        <title>Expression of sulfatases in Rhodopirellula baltica and the diversity of sulfatases in the genus Rhodopirellula.</title>
        <authorList>
            <person name="Wegner C.E."/>
            <person name="Richter-Heitmann T."/>
            <person name="Klindworth A."/>
            <person name="Klockow C."/>
            <person name="Richter M."/>
            <person name="Achstetter T."/>
            <person name="Glockner F.O."/>
            <person name="Harder J."/>
        </authorList>
    </citation>
    <scope>NUCLEOTIDE SEQUENCE [LARGE SCALE GENOMIC DNA]</scope>
    <source>
        <strain evidence="1 2">WH47</strain>
    </source>
</reference>
<dbReference type="Gene3D" id="3.40.50.150">
    <property type="entry name" value="Vaccinia Virus protein VP39"/>
    <property type="match status" value="1"/>
</dbReference>
<proteinExistence type="predicted"/>
<dbReference type="AlphaFoldDB" id="F2AYM5"/>
<gene>
    <name evidence="1" type="ORF">RBWH47_00998</name>
</gene>
<accession>F2AYM5</accession>
<organism evidence="1 2">
    <name type="scientific">Rhodopirellula baltica WH47</name>
    <dbReference type="NCBI Taxonomy" id="991778"/>
    <lineage>
        <taxon>Bacteria</taxon>
        <taxon>Pseudomonadati</taxon>
        <taxon>Planctomycetota</taxon>
        <taxon>Planctomycetia</taxon>
        <taxon>Pirellulales</taxon>
        <taxon>Pirellulaceae</taxon>
        <taxon>Rhodopirellula</taxon>
    </lineage>
</organism>
<dbReference type="EMBL" id="AFAR01000244">
    <property type="protein sequence ID" value="EGF25222.1"/>
    <property type="molecule type" value="Genomic_DNA"/>
</dbReference>
<dbReference type="SUPFAM" id="SSF53335">
    <property type="entry name" value="S-adenosyl-L-methionine-dependent methyltransferases"/>
    <property type="match status" value="1"/>
</dbReference>
<evidence type="ECO:0000313" key="2">
    <source>
        <dbReference type="Proteomes" id="UP000006222"/>
    </source>
</evidence>
<dbReference type="Proteomes" id="UP000006222">
    <property type="component" value="Unassembled WGS sequence"/>
</dbReference>
<evidence type="ECO:0000313" key="1">
    <source>
        <dbReference type="EMBL" id="EGF25222.1"/>
    </source>
</evidence>
<dbReference type="RefSeq" id="WP_007328735.1">
    <property type="nucleotide sequence ID" value="NZ_AFAR01000244.1"/>
</dbReference>
<dbReference type="InterPro" id="IPR029063">
    <property type="entry name" value="SAM-dependent_MTases_sf"/>
</dbReference>